<evidence type="ECO:0000313" key="3">
    <source>
        <dbReference type="Proteomes" id="UP000078560"/>
    </source>
</evidence>
<evidence type="ECO:0000313" key="2">
    <source>
        <dbReference type="EMBL" id="SBS84330.1"/>
    </source>
</evidence>
<gene>
    <name evidence="2" type="ORF">POVCU2_0025570</name>
</gene>
<feature type="compositionally biased region" description="Basic and acidic residues" evidence="1">
    <location>
        <begin position="385"/>
        <end position="409"/>
    </location>
</feature>
<sequence length="1253" mass="146898">MSKNLKRKKLRGKKKCKNSNSNVCRKDNEEFDEKEGKPDNVKHGVSSHRDEHRQGLQKGENETKCPDREKDLPKLNNEERDEREKREVEKIIHKGGSINTLTVSGEKAERIKDTTDGSNINKLVNRMANENEDKKDVETTVPTLKDTTKIGKRENKCKLNEDDMCHLLTLGKEGDIEENIDKLFPRIDFYPMSYWNMRKEEEEDEFLGDISKEIEKLQTNFSHMYFLQNVKNSSNMSNHYYDRIKGWKHDNKQNEKKTKGVNENCSEIKKGLFLNGESQHISDIINKGHTFLNLKRRNKKKKKKKKIKMRTKNYKVLNDLCMMNEEKVKKKKKYFIFNYSCGNTKIQSIMGNIRCFRSYRFYKEWRKLNKGNHLGSVPNGGYPVRGEKTEEHPLRGEESEKHSMRGEESEERFLRKNENAARLIPDKWDISVLLCVNVFNCLSPSEFLELLYPFDNFVFFLKVLNKKNCEEYMIYCLTFDIYAKKILRKAKRISFFNMKKKKKLKIYLVKDITMDVTSCIDRKDKHLRGTRVFCSEEGKKGGYCVEKRKIRRSRRNGRNSRSGIIVHRLAKAKFINALYLVSQNKPQLSCAVCLEPLYSESLSEIVSHIFNQNLEKEDKKTKTPVRNDDSAVAEDGAKFDGAMQESQKNTPVKNIREKREGAVAKGNSTTAVATSVATSAATSAATASITCKDHFCEDGTSSEKLKTKEDESVETKWRDYHVHTLSNLDPIEYKYYVAAMSFMTSMQSKYNFQVKRRKYKKNKLFNNVCINILCSHIFHSNCLKKCCFTSCPICRYKQYNYQIANCDICEKNCNAKICLFCGFIGCSLNYDRITKLKEKKLEKKKKYLKKKKIIIKKIIYLFMRIINIFFKKKSYTIQYFYYESKHLGSIYDDKYISEEKKEICILSKSSLSKEKNEINETEDVSSYLGSTHIDQANEHTLTSNFRKAPSYIYISKGKTGGKRVSYCFLRSVVTLIRGSDHCVLGAVNVHEDIPTEEGSISEGHFHKRKGRRKPVDHAKSHFYETRHNYFFDIAKNSVYDYSSYIYIKKLINLKNENKSLKKMYTGNIYQNGKNDIVNKKNIVMYIYEFNQLLSALLESQRDSFLSCIHDLKLSYEDIRKENYDEVENIFSELKFLQKKNDNLKIEWKRKIITLQEKIKTNTDLSQQLKHVEIINEKLCEQQRREIHNHELEVVERKNAIRERQQTIRELNQQITDLSFHKQASAKFSQNAEMANSSFMIGEKITNKSRFKKR</sequence>
<feature type="region of interest" description="Disordered" evidence="1">
    <location>
        <begin position="1"/>
        <end position="87"/>
    </location>
</feature>
<organism evidence="2 3">
    <name type="scientific">Plasmodium ovale curtisi</name>
    <dbReference type="NCBI Taxonomy" id="864141"/>
    <lineage>
        <taxon>Eukaryota</taxon>
        <taxon>Sar</taxon>
        <taxon>Alveolata</taxon>
        <taxon>Apicomplexa</taxon>
        <taxon>Aconoidasida</taxon>
        <taxon>Haemosporida</taxon>
        <taxon>Plasmodiidae</taxon>
        <taxon>Plasmodium</taxon>
        <taxon>Plasmodium (Plasmodium)</taxon>
    </lineage>
</organism>
<evidence type="ECO:0000256" key="1">
    <source>
        <dbReference type="SAM" id="MobiDB-lite"/>
    </source>
</evidence>
<protein>
    <submittedName>
        <fullName evidence="2">Uncharacterized protein</fullName>
    </submittedName>
</protein>
<feature type="compositionally biased region" description="Basic residues" evidence="1">
    <location>
        <begin position="1"/>
        <end position="17"/>
    </location>
</feature>
<feature type="region of interest" description="Disordered" evidence="1">
    <location>
        <begin position="379"/>
        <end position="409"/>
    </location>
</feature>
<proteinExistence type="predicted"/>
<dbReference type="GO" id="GO:0007265">
    <property type="term" value="P:Ras protein signal transduction"/>
    <property type="evidence" value="ECO:0007669"/>
    <property type="project" value="TreeGrafter"/>
</dbReference>
<accession>A0A1A8VX97</accession>
<name>A0A1A8VX97_PLAOA</name>
<dbReference type="GO" id="GO:0061630">
    <property type="term" value="F:ubiquitin protein ligase activity"/>
    <property type="evidence" value="ECO:0007669"/>
    <property type="project" value="TreeGrafter"/>
</dbReference>
<dbReference type="EMBL" id="FLQU01000351">
    <property type="protein sequence ID" value="SBS84330.1"/>
    <property type="molecule type" value="Genomic_DNA"/>
</dbReference>
<dbReference type="PANTHER" id="PTHR24007:SF7">
    <property type="entry name" value="BRCA1-ASSOCIATED PROTEIN"/>
    <property type="match status" value="1"/>
</dbReference>
<dbReference type="Proteomes" id="UP000078560">
    <property type="component" value="Unassembled WGS sequence"/>
</dbReference>
<reference evidence="3" key="1">
    <citation type="submission" date="2016-05" db="EMBL/GenBank/DDBJ databases">
        <authorList>
            <person name="Naeem Raeece"/>
        </authorList>
    </citation>
    <scope>NUCLEOTIDE SEQUENCE [LARGE SCALE GENOMIC DNA]</scope>
</reference>
<feature type="compositionally biased region" description="Basic and acidic residues" evidence="1">
    <location>
        <begin position="24"/>
        <end position="87"/>
    </location>
</feature>
<dbReference type="PANTHER" id="PTHR24007">
    <property type="entry name" value="BRCA1-ASSOCIATED PROTEIN"/>
    <property type="match status" value="1"/>
</dbReference>
<dbReference type="GO" id="GO:0016567">
    <property type="term" value="P:protein ubiquitination"/>
    <property type="evidence" value="ECO:0007669"/>
    <property type="project" value="TreeGrafter"/>
</dbReference>
<dbReference type="GO" id="GO:0005737">
    <property type="term" value="C:cytoplasm"/>
    <property type="evidence" value="ECO:0007669"/>
    <property type="project" value="TreeGrafter"/>
</dbReference>
<dbReference type="AlphaFoldDB" id="A0A1A8VX97"/>